<dbReference type="AlphaFoldDB" id="A0A484P764"/>
<dbReference type="PANTHER" id="PTHR40980:SF4">
    <property type="entry name" value="TONB-DEPENDENT RECEPTOR-LIKE BETA-BARREL DOMAIN-CONTAINING PROTEIN"/>
    <property type="match status" value="1"/>
</dbReference>
<dbReference type="Gene3D" id="2.170.130.10">
    <property type="entry name" value="TonB-dependent receptor, plug domain"/>
    <property type="match status" value="1"/>
</dbReference>
<dbReference type="InterPro" id="IPR036942">
    <property type="entry name" value="Beta-barrel_TonB_sf"/>
</dbReference>
<dbReference type="NCBIfam" id="TIGR01782">
    <property type="entry name" value="TonB-Xanth-Caul"/>
    <property type="match status" value="1"/>
</dbReference>
<evidence type="ECO:0000259" key="9">
    <source>
        <dbReference type="Pfam" id="PF00593"/>
    </source>
</evidence>
<evidence type="ECO:0000256" key="3">
    <source>
        <dbReference type="ARBA" id="ARBA00022692"/>
    </source>
</evidence>
<reference evidence="11" key="1">
    <citation type="submission" date="2019-03" db="EMBL/GenBank/DDBJ databases">
        <authorList>
            <person name="Danneels B."/>
        </authorList>
    </citation>
    <scope>NUCLEOTIDE SEQUENCE</scope>
</reference>
<dbReference type="PROSITE" id="PS01156">
    <property type="entry name" value="TONB_DEPENDENT_REC_2"/>
    <property type="match status" value="1"/>
</dbReference>
<dbReference type="Gene3D" id="2.40.170.20">
    <property type="entry name" value="TonB-dependent receptor, beta-barrel domain"/>
    <property type="match status" value="1"/>
</dbReference>
<dbReference type="InterPro" id="IPR037066">
    <property type="entry name" value="Plug_dom_sf"/>
</dbReference>
<sequence>MQSATRAHPLFQGLRYMKKHKHTPKSPLTVGLAIALIQSGAWANATSLDIDKDGPIAPPATSSNTSEPPRIPTNSMTTLDQVKVVGSSVQTNPIDEERYASGVVDILKVGDVSVSSQTNVADLAKRLPGISVSFDQGRNQTATGESQYITIRGFDTSYNAYTLDGVRLPQTQSSRAIPVNLLSPFAVAEIVADKTPGADKDSDAIAGVIDFRTPSGFDHGPMTRIRATNQISGTAKRRDQDAFGGAVGIDNSRLFGADRQFGLYTAAYYERRDSVAESTAIHSNWYSTYNNGLNARQNENSLSPRGLLYNFFRSEIQRYGVSTSLDYRGNNFAAFGRFNYASYSNNNTMDQLTIRSEAGNYNNSIDGQYKAYQANPSQYFRTEDVRQKLLSSTIGGEWKTDNVNLSLTGGYAKGRFDQPERITGSFRNTRETTGPDALDLDTSNERKPVLTTSSGNALQDIPDPEELYVARDYSRLSETKKTLKAHLDWNGSSALSHIGAGLLYEDSERNGENTDNVATEQKRYTFTPGMGYEGVASAPGTYLKGFFSQLPRDLKLLNRAAMTSRAYQYIPTLAVGEDGVTNGREKRAAAYVNTRISLSGDYGDVDITPGLRYEHNHFRASFWISDGDNSSFDTADSEFSRLNPSVLAAWRPNAKTVVRAAVRSSYSRPAFDQLAGTTSITRDGTDNEITAINQANPDLRPVEAWSYDLGLEYYSSNNRFFQIALYHKDLQNIIVPTTSYSGYEGTASVNDIAISKPENGLTGKATGLEASGRFALNLGEGWLSGFGIGANATWQTTIARYLVTVNSTTELRRTEIPEAPKLIYNAEIFYEHEKWRGNLWYNYIGRRLTTVQTDRPDVYIQPSKELNLGLTYSLANNTELGFSVRNLLNGHSYWTTLGKSKRYLSVDRSGGYLETGRVFQLSLTTKF</sequence>
<accession>A0A484P764</accession>
<evidence type="ECO:0000256" key="6">
    <source>
        <dbReference type="ARBA" id="ARBA00023136"/>
    </source>
</evidence>
<keyword evidence="4" id="KW-0732">Signal</keyword>
<feature type="compositionally biased region" description="Polar residues" evidence="8">
    <location>
        <begin position="60"/>
        <end position="75"/>
    </location>
</feature>
<name>A0A484P764_9ZZZZ</name>
<evidence type="ECO:0000256" key="1">
    <source>
        <dbReference type="ARBA" id="ARBA00004571"/>
    </source>
</evidence>
<comment type="subcellular location">
    <subcellularLocation>
        <location evidence="1">Cell outer membrane</location>
        <topology evidence="1">Multi-pass membrane protein</topology>
    </subcellularLocation>
</comment>
<dbReference type="Pfam" id="PF00593">
    <property type="entry name" value="TonB_dep_Rec_b-barrel"/>
    <property type="match status" value="1"/>
</dbReference>
<evidence type="ECO:0000259" key="10">
    <source>
        <dbReference type="Pfam" id="PF07715"/>
    </source>
</evidence>
<dbReference type="PANTHER" id="PTHR40980">
    <property type="entry name" value="PLUG DOMAIN-CONTAINING PROTEIN"/>
    <property type="match status" value="1"/>
</dbReference>
<feature type="domain" description="TonB-dependent receptor-like beta-barrel" evidence="9">
    <location>
        <begin position="428"/>
        <end position="887"/>
    </location>
</feature>
<dbReference type="SUPFAM" id="SSF56935">
    <property type="entry name" value="Porins"/>
    <property type="match status" value="1"/>
</dbReference>
<keyword evidence="7" id="KW-0998">Cell outer membrane</keyword>
<evidence type="ECO:0000256" key="2">
    <source>
        <dbReference type="ARBA" id="ARBA00022448"/>
    </source>
</evidence>
<feature type="region of interest" description="Disordered" evidence="8">
    <location>
        <begin position="53"/>
        <end position="75"/>
    </location>
</feature>
<gene>
    <name evidence="11" type="ORF">AMP9_4095</name>
</gene>
<keyword evidence="2" id="KW-0813">Transport</keyword>
<dbReference type="InterPro" id="IPR012910">
    <property type="entry name" value="Plug_dom"/>
</dbReference>
<evidence type="ECO:0000256" key="8">
    <source>
        <dbReference type="SAM" id="MobiDB-lite"/>
    </source>
</evidence>
<dbReference type="Pfam" id="PF07715">
    <property type="entry name" value="Plug"/>
    <property type="match status" value="1"/>
</dbReference>
<proteinExistence type="predicted"/>
<protein>
    <submittedName>
        <fullName evidence="11">TonB-dependent receptor</fullName>
    </submittedName>
</protein>
<evidence type="ECO:0000256" key="5">
    <source>
        <dbReference type="ARBA" id="ARBA00023077"/>
    </source>
</evidence>
<organism evidence="11">
    <name type="scientific">plant metagenome</name>
    <dbReference type="NCBI Taxonomy" id="1297885"/>
    <lineage>
        <taxon>unclassified sequences</taxon>
        <taxon>metagenomes</taxon>
        <taxon>organismal metagenomes</taxon>
    </lineage>
</organism>
<evidence type="ECO:0000256" key="7">
    <source>
        <dbReference type="ARBA" id="ARBA00023237"/>
    </source>
</evidence>
<dbReference type="InterPro" id="IPR039426">
    <property type="entry name" value="TonB-dep_rcpt-like"/>
</dbReference>
<evidence type="ECO:0000313" key="11">
    <source>
        <dbReference type="EMBL" id="VFR21808.1"/>
    </source>
</evidence>
<dbReference type="InterPro" id="IPR010104">
    <property type="entry name" value="TonB_rcpt_bac"/>
</dbReference>
<dbReference type="PROSITE" id="PS52016">
    <property type="entry name" value="TONB_DEPENDENT_REC_3"/>
    <property type="match status" value="1"/>
</dbReference>
<feature type="domain" description="TonB-dependent receptor plug" evidence="10">
    <location>
        <begin position="101"/>
        <end position="208"/>
    </location>
</feature>
<keyword evidence="11" id="KW-0675">Receptor</keyword>
<dbReference type="EMBL" id="CAADHY010000015">
    <property type="protein sequence ID" value="VFR21808.1"/>
    <property type="molecule type" value="Genomic_DNA"/>
</dbReference>
<keyword evidence="6" id="KW-0472">Membrane</keyword>
<keyword evidence="5" id="KW-0798">TonB box</keyword>
<dbReference type="GO" id="GO:0009279">
    <property type="term" value="C:cell outer membrane"/>
    <property type="evidence" value="ECO:0007669"/>
    <property type="project" value="UniProtKB-SubCell"/>
</dbReference>
<dbReference type="InterPro" id="IPR010917">
    <property type="entry name" value="TonB_rcpt_CS"/>
</dbReference>
<dbReference type="InterPro" id="IPR000531">
    <property type="entry name" value="Beta-barrel_TonB"/>
</dbReference>
<keyword evidence="3" id="KW-0812">Transmembrane</keyword>
<evidence type="ECO:0000256" key="4">
    <source>
        <dbReference type="ARBA" id="ARBA00022729"/>
    </source>
</evidence>